<sequence length="300" mass="34545">MNYDFLLEKLGVTIDPLERNGSEYKTILNYIENGQKDQDDEIECIDIFKATRPIDVHKDFDDNTLLLWYGCFTSSVASKLMNGISPSFNKFTDYKSISLWDNVIGCSNNIDLFKSKDNKGILMLVQVNYQDIIVPSLVEVDKNNKLNQEYFASISNYNEDDDTEDENETNTNNIDRNVYCTKVQDKVEIDQILKINGKYSPDPNGLVVVENYSIPLGTPILSTKTNNQGWLNGYLKTFGTYNQFLIPHHGMIKLKYLVVIKPKEKRKYKSKNNSNNSNKLKEDIIDLDKEEKEKKEKITG</sequence>
<reference evidence="2" key="1">
    <citation type="submission" date="2020-01" db="EMBL/GenBank/DDBJ databases">
        <title>Development of genomics and gene disruption for Polysphondylium violaceum indicates a role for the polyketide synthase stlB in stalk morphogenesis.</title>
        <authorList>
            <person name="Narita B."/>
            <person name="Kawabe Y."/>
            <person name="Kin K."/>
            <person name="Saito T."/>
            <person name="Gibbs R."/>
            <person name="Kuspa A."/>
            <person name="Muzny D."/>
            <person name="Queller D."/>
            <person name="Richards S."/>
            <person name="Strassman J."/>
            <person name="Sucgang R."/>
            <person name="Worley K."/>
            <person name="Schaap P."/>
        </authorList>
    </citation>
    <scope>NUCLEOTIDE SEQUENCE</scope>
    <source>
        <strain evidence="2">QSvi11</strain>
    </source>
</reference>
<dbReference type="Gene3D" id="3.90.228.10">
    <property type="match status" value="1"/>
</dbReference>
<protein>
    <submittedName>
        <fullName evidence="2">Uncharacterized protein</fullName>
    </submittedName>
</protein>
<dbReference type="AlphaFoldDB" id="A0A8J4PV80"/>
<evidence type="ECO:0000313" key="2">
    <source>
        <dbReference type="EMBL" id="KAF2072789.1"/>
    </source>
</evidence>
<organism evidence="2 3">
    <name type="scientific">Polysphondylium violaceum</name>
    <dbReference type="NCBI Taxonomy" id="133409"/>
    <lineage>
        <taxon>Eukaryota</taxon>
        <taxon>Amoebozoa</taxon>
        <taxon>Evosea</taxon>
        <taxon>Eumycetozoa</taxon>
        <taxon>Dictyostelia</taxon>
        <taxon>Dictyosteliales</taxon>
        <taxon>Dictyosteliaceae</taxon>
        <taxon>Polysphondylium</taxon>
    </lineage>
</organism>
<dbReference type="SUPFAM" id="SSF56399">
    <property type="entry name" value="ADP-ribosylation"/>
    <property type="match status" value="1"/>
</dbReference>
<dbReference type="EMBL" id="AJWJ01000247">
    <property type="protein sequence ID" value="KAF2072789.1"/>
    <property type="molecule type" value="Genomic_DNA"/>
</dbReference>
<evidence type="ECO:0000313" key="3">
    <source>
        <dbReference type="Proteomes" id="UP000695562"/>
    </source>
</evidence>
<gene>
    <name evidence="2" type="ORF">CYY_005890</name>
</gene>
<dbReference type="Proteomes" id="UP000695562">
    <property type="component" value="Unassembled WGS sequence"/>
</dbReference>
<feature type="region of interest" description="Disordered" evidence="1">
    <location>
        <begin position="265"/>
        <end position="286"/>
    </location>
</feature>
<proteinExistence type="predicted"/>
<comment type="caution">
    <text evidence="2">The sequence shown here is derived from an EMBL/GenBank/DDBJ whole genome shotgun (WGS) entry which is preliminary data.</text>
</comment>
<evidence type="ECO:0000256" key="1">
    <source>
        <dbReference type="SAM" id="MobiDB-lite"/>
    </source>
</evidence>
<dbReference type="OrthoDB" id="20048at2759"/>
<accession>A0A8J4PV80</accession>
<keyword evidence="3" id="KW-1185">Reference proteome</keyword>
<name>A0A8J4PV80_9MYCE</name>